<dbReference type="CDD" id="cd07389">
    <property type="entry name" value="MPP_PhoD"/>
    <property type="match status" value="1"/>
</dbReference>
<dbReference type="InterPro" id="IPR018946">
    <property type="entry name" value="PhoD-like_MPP"/>
</dbReference>
<evidence type="ECO:0000313" key="5">
    <source>
        <dbReference type="Proteomes" id="UP000248168"/>
    </source>
</evidence>
<reference evidence="5" key="1">
    <citation type="submission" date="2018-04" db="EMBL/GenBank/DDBJ databases">
        <authorList>
            <person name="Lucker S."/>
            <person name="Sakoula D."/>
        </authorList>
    </citation>
    <scope>NUCLEOTIDE SEQUENCE [LARGE SCALE GENOMIC DNA]</scope>
</reference>
<evidence type="ECO:0000256" key="1">
    <source>
        <dbReference type="SAM" id="SignalP"/>
    </source>
</evidence>
<dbReference type="Proteomes" id="UP000248168">
    <property type="component" value="Unassembled WGS sequence"/>
</dbReference>
<dbReference type="InterPro" id="IPR052900">
    <property type="entry name" value="Phospholipid_Metab_Enz"/>
</dbReference>
<dbReference type="Pfam" id="PF16655">
    <property type="entry name" value="PhoD_N"/>
    <property type="match status" value="1"/>
</dbReference>
<feature type="signal peptide" evidence="1">
    <location>
        <begin position="1"/>
        <end position="22"/>
    </location>
</feature>
<dbReference type="PANTHER" id="PTHR43606:SF1">
    <property type="entry name" value="PHOD-LIKE PHOSPHATASE METALLOPHOSPHATASE DOMAIN-CONTAINING PROTEIN"/>
    <property type="match status" value="1"/>
</dbReference>
<organism evidence="4 5">
    <name type="scientific">Nitrospira lenta</name>
    <dbReference type="NCBI Taxonomy" id="1436998"/>
    <lineage>
        <taxon>Bacteria</taxon>
        <taxon>Pseudomonadati</taxon>
        <taxon>Nitrospirota</taxon>
        <taxon>Nitrospiria</taxon>
        <taxon>Nitrospirales</taxon>
        <taxon>Nitrospiraceae</taxon>
        <taxon>Nitrospira</taxon>
    </lineage>
</organism>
<evidence type="ECO:0000259" key="3">
    <source>
        <dbReference type="Pfam" id="PF16655"/>
    </source>
</evidence>
<gene>
    <name evidence="4" type="ORF">NITLEN_10420</name>
</gene>
<dbReference type="InterPro" id="IPR038607">
    <property type="entry name" value="PhoD-like_sf"/>
</dbReference>
<dbReference type="PANTHER" id="PTHR43606">
    <property type="entry name" value="PHOSPHATASE, PUTATIVE (AFU_ORTHOLOGUE AFUA_6G08710)-RELATED"/>
    <property type="match status" value="1"/>
</dbReference>
<keyword evidence="5" id="KW-1185">Reference proteome</keyword>
<evidence type="ECO:0000259" key="2">
    <source>
        <dbReference type="Pfam" id="PF09423"/>
    </source>
</evidence>
<dbReference type="InterPro" id="IPR032093">
    <property type="entry name" value="PhoD_N"/>
</dbReference>
<dbReference type="AlphaFoldDB" id="A0A330L108"/>
<keyword evidence="1" id="KW-0732">Signal</keyword>
<sequence>MRFITPLIATILLSLIPAGCTSASREGLPPGSPFQAEVVIKPETLPQGIAVGDVTGHSAALWTRTDGPAMVHIEWAPASAWDAAEKMGTVVWPLLRTNRVTTTAESDFTATIPLSGLVPRTHYRYHVLVGPVAVPHEHIDAVLAARGEFMTLPDEGTSVPVTFAWSGDLGGQQRCRVGADGYPIFDVLRRQPLDFFLFLGDTIYSDDVCPAPPNEPGADFKATTLDQYRARHRYQRGSLPLRRFLASVPVYVTWDDHEVKNNFAGPYEAQMPAGRQALREYWPIASPSDDPQRLYRTVRYGADMELFILDDRQYRSRNSDPDGQEKTMLGKEQLRWLLQGLRHSQATWKVIATSVPLSIPKGGGATVPGNDGWAGGPDGTGFEYERQLIVDTILTQHLKNVVFLAGDVHYVQASAYDPNGDGVPDFHEFVAGPLSAAPGRMSPPTLALNATNLIQEGGYYNFGLVRVSSSAFDVTVLDDKGAVRFSHHLSAK</sequence>
<dbReference type="InParanoid" id="A0A330L108"/>
<feature type="domain" description="Phospholipase D N-terminal" evidence="3">
    <location>
        <begin position="47"/>
        <end position="131"/>
    </location>
</feature>
<dbReference type="Pfam" id="PF09423">
    <property type="entry name" value="PhoD"/>
    <property type="match status" value="1"/>
</dbReference>
<dbReference type="SUPFAM" id="SSF56300">
    <property type="entry name" value="Metallo-dependent phosphatases"/>
    <property type="match status" value="1"/>
</dbReference>
<dbReference type="Gene3D" id="2.60.40.380">
    <property type="entry name" value="Purple acid phosphatase-like, N-terminal"/>
    <property type="match status" value="1"/>
</dbReference>
<name>A0A330L108_9BACT</name>
<dbReference type="Gene3D" id="3.60.21.70">
    <property type="entry name" value="PhoD-like phosphatase"/>
    <property type="match status" value="1"/>
</dbReference>
<accession>A0A330L108</accession>
<proteinExistence type="predicted"/>
<feature type="chain" id="PRO_5016346405" evidence="1">
    <location>
        <begin position="23"/>
        <end position="492"/>
    </location>
</feature>
<protein>
    <submittedName>
        <fullName evidence="4">Phosphodiesterase/alkaline phosphatase D</fullName>
    </submittedName>
</protein>
<feature type="domain" description="PhoD-like phosphatase metallophosphatase" evidence="2">
    <location>
        <begin position="180"/>
        <end position="439"/>
    </location>
</feature>
<dbReference type="InterPro" id="IPR029052">
    <property type="entry name" value="Metallo-depent_PP-like"/>
</dbReference>
<evidence type="ECO:0000313" key="4">
    <source>
        <dbReference type="EMBL" id="SPP63334.1"/>
    </source>
</evidence>
<dbReference type="EMBL" id="OUNR01000001">
    <property type="protein sequence ID" value="SPP63334.1"/>
    <property type="molecule type" value="Genomic_DNA"/>
</dbReference>